<dbReference type="SUPFAM" id="SSF55120">
    <property type="entry name" value="Pseudouridine synthase"/>
    <property type="match status" value="1"/>
</dbReference>
<evidence type="ECO:0000256" key="4">
    <source>
        <dbReference type="HAMAP-Rule" id="MF_00171"/>
    </source>
</evidence>
<reference evidence="9 10" key="1">
    <citation type="submission" date="2009-01" db="EMBL/GenBank/DDBJ databases">
        <authorList>
            <person name="Qin X."/>
            <person name="Bachman B."/>
            <person name="Battles P."/>
            <person name="Bell A."/>
            <person name="Bess C."/>
            <person name="Bickham C."/>
            <person name="Chaboub L."/>
            <person name="Chen D."/>
            <person name="Coyle M."/>
            <person name="Deiros D.R."/>
            <person name="Dinh H."/>
            <person name="Forbes L."/>
            <person name="Fowler G."/>
            <person name="Francisco L."/>
            <person name="Fu Q."/>
            <person name="Gubbala S."/>
            <person name="Hale W."/>
            <person name="Han Y."/>
            <person name="Hemphill L."/>
            <person name="Highlander S.K."/>
            <person name="Hirani K."/>
            <person name="Hogues M."/>
            <person name="Jackson L."/>
            <person name="Jakkamsetti A."/>
            <person name="Javaid M."/>
            <person name="Jiang H."/>
            <person name="Korchina V."/>
            <person name="Kovar C."/>
            <person name="Lara F."/>
            <person name="Lee S."/>
            <person name="Mata R."/>
            <person name="Mathew T."/>
            <person name="Moen C."/>
            <person name="Morales K."/>
            <person name="Munidasa M."/>
            <person name="Nazareth L."/>
            <person name="Ngo R."/>
            <person name="Nguyen L."/>
            <person name="Okwuonu G."/>
            <person name="Ongeri F."/>
            <person name="Patil S."/>
            <person name="Petrosino J."/>
            <person name="Pham C."/>
            <person name="Pham P."/>
            <person name="Pu L.-L."/>
            <person name="Puazo M."/>
            <person name="Raj R."/>
            <person name="Reid J."/>
            <person name="Rouhana J."/>
            <person name="Saada N."/>
            <person name="Shang Y."/>
            <person name="Simmons D."/>
            <person name="Thornton R."/>
            <person name="Warren J."/>
            <person name="Weissenberger G."/>
            <person name="Zhang J."/>
            <person name="Zhang L."/>
            <person name="Zhou C."/>
            <person name="Zhu D."/>
            <person name="Muzny D."/>
            <person name="Worley K."/>
            <person name="Gibbs R."/>
        </authorList>
    </citation>
    <scope>NUCLEOTIDE SEQUENCE [LARGE SCALE GENOMIC DNA]</scope>
    <source>
        <strain evidence="9 10">DSM 15436</strain>
    </source>
</reference>
<dbReference type="GO" id="GO:0031119">
    <property type="term" value="P:tRNA pseudouridine synthesis"/>
    <property type="evidence" value="ECO:0007669"/>
    <property type="project" value="UniProtKB-UniRule"/>
</dbReference>
<sequence length="302" mass="33333">MRFRLECAYRGTFFRGWAKQPGLRTVQGTLEEALALVLREPVELTVAGRTDAGVHASAQTAHFDVCADRLMQVTKQAEVVHACEALTRRLNRLIRRADSNASGLPDVVVYSIEPVADVFDARFAALRRHYVYRVADVAGRNPLYAESVWWVEEPLQIHLMREAARALVGEHDFLSFCKPREGASTIRTLEAVDLVETDTGLEVRLSADAFCHSMVRSIVGALVEVGRGRKPVTWIADLVAFPSREQAAPLAPPHGLTLRAVDYPPAEQWAAQQQKTRRLRSVADFSEGGLVDLAADSGCCGE</sequence>
<organism evidence="9 10">
    <name type="scientific">Gleimia coleocanis DSM 15436</name>
    <dbReference type="NCBI Taxonomy" id="525245"/>
    <lineage>
        <taxon>Bacteria</taxon>
        <taxon>Bacillati</taxon>
        <taxon>Actinomycetota</taxon>
        <taxon>Actinomycetes</taxon>
        <taxon>Actinomycetales</taxon>
        <taxon>Actinomycetaceae</taxon>
        <taxon>Gleimia</taxon>
    </lineage>
</organism>
<dbReference type="Gene3D" id="3.30.70.580">
    <property type="entry name" value="Pseudouridine synthase I, catalytic domain, N-terminal subdomain"/>
    <property type="match status" value="1"/>
</dbReference>
<evidence type="ECO:0000256" key="5">
    <source>
        <dbReference type="PIRSR" id="PIRSR001430-1"/>
    </source>
</evidence>
<dbReference type="HOGENOM" id="CLU_014673_0_2_11"/>
<dbReference type="Gene3D" id="3.30.70.660">
    <property type="entry name" value="Pseudouridine synthase I, catalytic domain, C-terminal subdomain"/>
    <property type="match status" value="1"/>
</dbReference>
<evidence type="ECO:0000256" key="7">
    <source>
        <dbReference type="RuleBase" id="RU003792"/>
    </source>
</evidence>
<dbReference type="eggNOG" id="COG0101">
    <property type="taxonomic scope" value="Bacteria"/>
</dbReference>
<accession>C0VZ39</accession>
<feature type="domain" description="Pseudouridine synthase I TruA alpha/beta" evidence="8">
    <location>
        <begin position="163"/>
        <end position="264"/>
    </location>
</feature>
<dbReference type="InterPro" id="IPR020103">
    <property type="entry name" value="PsdUridine_synth_cat_dom_sf"/>
</dbReference>
<dbReference type="OrthoDB" id="9811823at2"/>
<name>C0VZ39_9ACTO</name>
<dbReference type="AlphaFoldDB" id="C0VZ39"/>
<dbReference type="PANTHER" id="PTHR11142:SF0">
    <property type="entry name" value="TRNA PSEUDOURIDINE SYNTHASE-LIKE 1"/>
    <property type="match status" value="1"/>
</dbReference>
<dbReference type="Pfam" id="PF01416">
    <property type="entry name" value="PseudoU_synth_1"/>
    <property type="match status" value="1"/>
</dbReference>
<protein>
    <recommendedName>
        <fullName evidence="4">tRNA pseudouridine synthase A</fullName>
        <ecNumber evidence="4">5.4.99.12</ecNumber>
    </recommendedName>
    <alternativeName>
        <fullName evidence="4">tRNA pseudouridine(38-40) synthase</fullName>
    </alternativeName>
    <alternativeName>
        <fullName evidence="4">tRNA pseudouridylate synthase I</fullName>
    </alternativeName>
    <alternativeName>
        <fullName evidence="4">tRNA-uridine isomerase I</fullName>
    </alternativeName>
</protein>
<dbReference type="HAMAP" id="MF_00171">
    <property type="entry name" value="TruA"/>
    <property type="match status" value="1"/>
</dbReference>
<evidence type="ECO:0000256" key="3">
    <source>
        <dbReference type="ARBA" id="ARBA00023235"/>
    </source>
</evidence>
<evidence type="ECO:0000313" key="9">
    <source>
        <dbReference type="EMBL" id="EEH64692.1"/>
    </source>
</evidence>
<feature type="active site" description="Nucleophile" evidence="4 5">
    <location>
        <position position="51"/>
    </location>
</feature>
<dbReference type="RefSeq" id="WP_006547426.1">
    <property type="nucleotide sequence ID" value="NZ_DS999545.1"/>
</dbReference>
<dbReference type="GO" id="GO:0160147">
    <property type="term" value="F:tRNA pseudouridine(38-40) synthase activity"/>
    <property type="evidence" value="ECO:0007669"/>
    <property type="project" value="UniProtKB-EC"/>
</dbReference>
<comment type="catalytic activity">
    <reaction evidence="4 7">
        <text>uridine(38/39/40) in tRNA = pseudouridine(38/39/40) in tRNA</text>
        <dbReference type="Rhea" id="RHEA:22376"/>
        <dbReference type="Rhea" id="RHEA-COMP:10085"/>
        <dbReference type="Rhea" id="RHEA-COMP:10087"/>
        <dbReference type="ChEBI" id="CHEBI:65314"/>
        <dbReference type="ChEBI" id="CHEBI:65315"/>
        <dbReference type="EC" id="5.4.99.12"/>
    </reaction>
</comment>
<dbReference type="GO" id="GO:0003723">
    <property type="term" value="F:RNA binding"/>
    <property type="evidence" value="ECO:0007669"/>
    <property type="project" value="InterPro"/>
</dbReference>
<dbReference type="EC" id="5.4.99.12" evidence="4"/>
<evidence type="ECO:0000256" key="6">
    <source>
        <dbReference type="PIRSR" id="PIRSR001430-2"/>
    </source>
</evidence>
<evidence type="ECO:0000256" key="2">
    <source>
        <dbReference type="ARBA" id="ARBA00022694"/>
    </source>
</evidence>
<evidence type="ECO:0000259" key="8">
    <source>
        <dbReference type="Pfam" id="PF01416"/>
    </source>
</evidence>
<evidence type="ECO:0000313" key="10">
    <source>
        <dbReference type="Proteomes" id="UP000010301"/>
    </source>
</evidence>
<dbReference type="STRING" id="525245.HMPREF0044_0429"/>
<comment type="caution">
    <text evidence="4">Lacks conserved residue(s) required for the propagation of feature annotation.</text>
</comment>
<comment type="caution">
    <text evidence="9">The sequence shown here is derived from an EMBL/GenBank/DDBJ whole genome shotgun (WGS) entry which is preliminary data.</text>
</comment>
<dbReference type="InterPro" id="IPR020094">
    <property type="entry name" value="TruA/RsuA/RluB/E/F_N"/>
</dbReference>
<keyword evidence="3 4" id="KW-0413">Isomerase</keyword>
<dbReference type="Proteomes" id="UP000010301">
    <property type="component" value="Unassembled WGS sequence"/>
</dbReference>
<gene>
    <name evidence="4 9" type="primary">truA</name>
    <name evidence="9" type="ORF">HMPREF0044_0429</name>
</gene>
<dbReference type="EMBL" id="ACFG01000004">
    <property type="protein sequence ID" value="EEH64692.1"/>
    <property type="molecule type" value="Genomic_DNA"/>
</dbReference>
<evidence type="ECO:0000256" key="1">
    <source>
        <dbReference type="ARBA" id="ARBA00009375"/>
    </source>
</evidence>
<dbReference type="InterPro" id="IPR020095">
    <property type="entry name" value="PsdUridine_synth_TruA_C"/>
</dbReference>
<feature type="binding site" evidence="4 6">
    <location>
        <position position="130"/>
    </location>
    <ligand>
        <name>substrate</name>
    </ligand>
</feature>
<comment type="similarity">
    <text evidence="1 4 7">Belongs to the tRNA pseudouridine synthase TruA family.</text>
</comment>
<proteinExistence type="inferred from homology"/>
<dbReference type="PANTHER" id="PTHR11142">
    <property type="entry name" value="PSEUDOURIDYLATE SYNTHASE"/>
    <property type="match status" value="1"/>
</dbReference>
<comment type="subunit">
    <text evidence="4">Homodimer.</text>
</comment>
<keyword evidence="2 4" id="KW-0819">tRNA processing</keyword>
<dbReference type="CDD" id="cd02570">
    <property type="entry name" value="PseudoU_synth_EcTruA"/>
    <property type="match status" value="1"/>
</dbReference>
<dbReference type="InterPro" id="IPR020097">
    <property type="entry name" value="PsdUridine_synth_TruA_a/b_dom"/>
</dbReference>
<comment type="function">
    <text evidence="4">Formation of pseudouridine at positions 38, 39 and 40 in the anticodon stem and loop of transfer RNAs.</text>
</comment>
<keyword evidence="10" id="KW-1185">Reference proteome</keyword>
<dbReference type="NCBIfam" id="TIGR00071">
    <property type="entry name" value="hisT_truA"/>
    <property type="match status" value="1"/>
</dbReference>
<dbReference type="InterPro" id="IPR001406">
    <property type="entry name" value="PsdUridine_synth_TruA"/>
</dbReference>
<dbReference type="PIRSF" id="PIRSF001430">
    <property type="entry name" value="tRNA_psdUrid_synth"/>
    <property type="match status" value="1"/>
</dbReference>